<dbReference type="EMBL" id="DF236966">
    <property type="protein sequence ID" value="GAQ78709.1"/>
    <property type="molecule type" value="Genomic_DNA"/>
</dbReference>
<gene>
    <name evidence="1" type="ORF">KFL_000170550</name>
</gene>
<keyword evidence="2" id="KW-1185">Reference proteome</keyword>
<name>A0A1Y1HNG2_KLENI</name>
<accession>A0A1Y1HNG2</accession>
<reference evidence="1 2" key="1">
    <citation type="journal article" date="2014" name="Nat. Commun.">
        <title>Klebsormidium flaccidum genome reveals primary factors for plant terrestrial adaptation.</title>
        <authorList>
            <person name="Hori K."/>
            <person name="Maruyama F."/>
            <person name="Fujisawa T."/>
            <person name="Togashi T."/>
            <person name="Yamamoto N."/>
            <person name="Seo M."/>
            <person name="Sato S."/>
            <person name="Yamada T."/>
            <person name="Mori H."/>
            <person name="Tajima N."/>
            <person name="Moriyama T."/>
            <person name="Ikeuchi M."/>
            <person name="Watanabe M."/>
            <person name="Wada H."/>
            <person name="Kobayashi K."/>
            <person name="Saito M."/>
            <person name="Masuda T."/>
            <person name="Sasaki-Sekimoto Y."/>
            <person name="Mashiguchi K."/>
            <person name="Awai K."/>
            <person name="Shimojima M."/>
            <person name="Masuda S."/>
            <person name="Iwai M."/>
            <person name="Nobusawa T."/>
            <person name="Narise T."/>
            <person name="Kondo S."/>
            <person name="Saito H."/>
            <person name="Sato R."/>
            <person name="Murakawa M."/>
            <person name="Ihara Y."/>
            <person name="Oshima-Yamada Y."/>
            <person name="Ohtaka K."/>
            <person name="Satoh M."/>
            <person name="Sonobe K."/>
            <person name="Ishii M."/>
            <person name="Ohtani R."/>
            <person name="Kanamori-Sato M."/>
            <person name="Honoki R."/>
            <person name="Miyazaki D."/>
            <person name="Mochizuki H."/>
            <person name="Umetsu J."/>
            <person name="Higashi K."/>
            <person name="Shibata D."/>
            <person name="Kamiya Y."/>
            <person name="Sato N."/>
            <person name="Nakamura Y."/>
            <person name="Tabata S."/>
            <person name="Ida S."/>
            <person name="Kurokawa K."/>
            <person name="Ohta H."/>
        </authorList>
    </citation>
    <scope>NUCLEOTIDE SEQUENCE [LARGE SCALE GENOMIC DNA]</scope>
    <source>
        <strain evidence="1 2">NIES-2285</strain>
    </source>
</reference>
<evidence type="ECO:0000313" key="2">
    <source>
        <dbReference type="Proteomes" id="UP000054558"/>
    </source>
</evidence>
<proteinExistence type="predicted"/>
<sequence>MADLFEELPEDANHLICRFTSSLDLDLGEIWPLRQVSKTWKQAVEEGHLGEAGRFHKPGLLTFACRVVDAEPGRGKSLLEWQNVYPGLGVLNEDRTVLHVHPFRKRTFGKGLTEAQSSAVWVDIPESTVVVNRAVYVLSEPKRAPSDVYLRVREFRLRSFDLTSREGCWKERSSLQLTEEEAPLSPTAEGFVFGFNFCTVQTSFTVVASQRYVFVLHYAIPSVVSEFPNRWFAIIRSSHGSLYDTLSDTWRPFALPPHFLPPTPRTGLNDCPSRFHEWKEGDVLAYLAEGRKVTEVMCAASADAIVLLNGLQKKVWLHSLAERELDQPWKAVSFGSALGEQHSPEEISYSSLTAVSGVPDAFAFSFLRTTGPGAPSKDIIKAKSAPQGQSMGIAENDSSTVLAVTDETRWLAPENFDGRYHEDLHDVHGELLVFGKEAGRWQGSKKHGGISPRNLP</sequence>
<protein>
    <submittedName>
        <fullName evidence="1">Uncharacterized protein</fullName>
    </submittedName>
</protein>
<organism evidence="1 2">
    <name type="scientific">Klebsormidium nitens</name>
    <name type="common">Green alga</name>
    <name type="synonym">Ulothrix nitens</name>
    <dbReference type="NCBI Taxonomy" id="105231"/>
    <lineage>
        <taxon>Eukaryota</taxon>
        <taxon>Viridiplantae</taxon>
        <taxon>Streptophyta</taxon>
        <taxon>Klebsormidiophyceae</taxon>
        <taxon>Klebsormidiales</taxon>
        <taxon>Klebsormidiaceae</taxon>
        <taxon>Klebsormidium</taxon>
    </lineage>
</organism>
<dbReference type="AlphaFoldDB" id="A0A1Y1HNG2"/>
<dbReference type="Proteomes" id="UP000054558">
    <property type="component" value="Unassembled WGS sequence"/>
</dbReference>
<evidence type="ECO:0000313" key="1">
    <source>
        <dbReference type="EMBL" id="GAQ78709.1"/>
    </source>
</evidence>